<evidence type="ECO:0000313" key="2">
    <source>
        <dbReference type="EMBL" id="KAF2705860.1"/>
    </source>
</evidence>
<sequence>MESLAWFWSNGKDNQTQASTKDLASQLDGASSERGESSSMKSTPHVDYEGGKTHGLGSGPEHMDTSQVLDSPYYFTGAGAGAASREPDFMDHDQQQGRNHEHEGIGHFGTEEEHTEADRMLSADSQLIEGAAAGDSAFPNQNQHQQSETEARGLPCGAGKGTRELNEGSMFDNTNTFAGEAASDGPMSMDLDSHRSGDSEKMAIKWEPMDAGLMFHHQSQYPIQNHQVPHRQHLGGELVPKAIDSRAAAQMQYHRQQLPGAFQPQASGSSHDFGTPASGTVMGQHHGNVSAPRYYLHQSQNTLFPNPNASAGAIYGRNYPNSPNIRHLQGTQNTGFGYGNPAPLAAMGTQDGMNKTPVNLYSTPGIRVPGPNEPKRFLSPPHSPAGVNRLIQTTQAVETPGQLSGNPKTSAQDFSHQPLLGHKFQDEVIELSSDEDSSDDEPLQSRRQRNAASASQESTSAFESLAQSPSAERAATASPNDDSAGAIDFRLSRHEAIYEMSKDGRPFAKVSLPGIVREGVWLSPDHSELEYQLFVNVFLPAQLKLPDADPEPAIAILNFHTICILVMEAYQLLQDEEGVDPKDADADDMFFTVIDKWRAGRYSNKEGSKLIRGVQEFCDYALDLVFWIKEHGLSIKKKRKERADKGTKRGTKAEATDEGGEKGLLATKTAAIPARQVNVLQPRKREKAMEKATPAAKGKAAVKNKPKVKVKAKSGRGPGRPPRVEKKEPLGMVTVIQGKVEKKMKKKK</sequence>
<name>A0A6G1JZF1_9PLEO</name>
<gene>
    <name evidence="2" type="ORF">K504DRAFT_505586</name>
</gene>
<feature type="region of interest" description="Disordered" evidence="1">
    <location>
        <begin position="1"/>
        <end position="103"/>
    </location>
</feature>
<feature type="compositionally biased region" description="Acidic residues" evidence="1">
    <location>
        <begin position="431"/>
        <end position="442"/>
    </location>
</feature>
<dbReference type="EMBL" id="MU005777">
    <property type="protein sequence ID" value="KAF2705860.1"/>
    <property type="molecule type" value="Genomic_DNA"/>
</dbReference>
<feature type="compositionally biased region" description="Polar residues" evidence="1">
    <location>
        <begin position="11"/>
        <end position="23"/>
    </location>
</feature>
<feature type="compositionally biased region" description="Polar residues" evidence="1">
    <location>
        <begin position="138"/>
        <end position="148"/>
    </location>
</feature>
<evidence type="ECO:0000256" key="1">
    <source>
        <dbReference type="SAM" id="MobiDB-lite"/>
    </source>
</evidence>
<dbReference type="AlphaFoldDB" id="A0A6G1JZF1"/>
<feature type="compositionally biased region" description="Basic and acidic residues" evidence="1">
    <location>
        <begin position="85"/>
        <end position="103"/>
    </location>
</feature>
<reference evidence="2" key="1">
    <citation type="journal article" date="2020" name="Stud. Mycol.">
        <title>101 Dothideomycetes genomes: a test case for predicting lifestyles and emergence of pathogens.</title>
        <authorList>
            <person name="Haridas S."/>
            <person name="Albert R."/>
            <person name="Binder M."/>
            <person name="Bloem J."/>
            <person name="Labutti K."/>
            <person name="Salamov A."/>
            <person name="Andreopoulos B."/>
            <person name="Baker S."/>
            <person name="Barry K."/>
            <person name="Bills G."/>
            <person name="Bluhm B."/>
            <person name="Cannon C."/>
            <person name="Castanera R."/>
            <person name="Culley D."/>
            <person name="Daum C."/>
            <person name="Ezra D."/>
            <person name="Gonzalez J."/>
            <person name="Henrissat B."/>
            <person name="Kuo A."/>
            <person name="Liang C."/>
            <person name="Lipzen A."/>
            <person name="Lutzoni F."/>
            <person name="Magnuson J."/>
            <person name="Mondo S."/>
            <person name="Nolan M."/>
            <person name="Ohm R."/>
            <person name="Pangilinan J."/>
            <person name="Park H.-J."/>
            <person name="Ramirez L."/>
            <person name="Alfaro M."/>
            <person name="Sun H."/>
            <person name="Tritt A."/>
            <person name="Yoshinaga Y."/>
            <person name="Zwiers L.-H."/>
            <person name="Turgeon B."/>
            <person name="Goodwin S."/>
            <person name="Spatafora J."/>
            <person name="Crous P."/>
            <person name="Grigoriev I."/>
        </authorList>
    </citation>
    <scope>NUCLEOTIDE SEQUENCE</scope>
    <source>
        <strain evidence="2">CBS 279.74</strain>
    </source>
</reference>
<dbReference type="Proteomes" id="UP000799428">
    <property type="component" value="Unassembled WGS sequence"/>
</dbReference>
<feature type="compositionally biased region" description="Basic and acidic residues" evidence="1">
    <location>
        <begin position="641"/>
        <end position="660"/>
    </location>
</feature>
<evidence type="ECO:0000313" key="3">
    <source>
        <dbReference type="Proteomes" id="UP000799428"/>
    </source>
</evidence>
<feature type="compositionally biased region" description="Basic residues" evidence="1">
    <location>
        <begin position="700"/>
        <end position="714"/>
    </location>
</feature>
<feature type="compositionally biased region" description="Polar residues" evidence="1">
    <location>
        <begin position="450"/>
        <end position="470"/>
    </location>
</feature>
<dbReference type="OrthoDB" id="3796908at2759"/>
<feature type="region of interest" description="Disordered" evidence="1">
    <location>
        <begin position="431"/>
        <end position="485"/>
    </location>
</feature>
<protein>
    <submittedName>
        <fullName evidence="2">Uncharacterized protein</fullName>
    </submittedName>
</protein>
<proteinExistence type="predicted"/>
<feature type="region of interest" description="Disordered" evidence="1">
    <location>
        <begin position="638"/>
        <end position="660"/>
    </location>
</feature>
<accession>A0A6G1JZF1</accession>
<feature type="region of interest" description="Disordered" evidence="1">
    <location>
        <begin position="261"/>
        <end position="286"/>
    </location>
</feature>
<feature type="region of interest" description="Disordered" evidence="1">
    <location>
        <begin position="135"/>
        <end position="156"/>
    </location>
</feature>
<keyword evidence="3" id="KW-1185">Reference proteome</keyword>
<organism evidence="2 3">
    <name type="scientific">Pleomassaria siparia CBS 279.74</name>
    <dbReference type="NCBI Taxonomy" id="1314801"/>
    <lineage>
        <taxon>Eukaryota</taxon>
        <taxon>Fungi</taxon>
        <taxon>Dikarya</taxon>
        <taxon>Ascomycota</taxon>
        <taxon>Pezizomycotina</taxon>
        <taxon>Dothideomycetes</taxon>
        <taxon>Pleosporomycetidae</taxon>
        <taxon>Pleosporales</taxon>
        <taxon>Pleomassariaceae</taxon>
        <taxon>Pleomassaria</taxon>
    </lineage>
</organism>
<feature type="region of interest" description="Disordered" evidence="1">
    <location>
        <begin position="684"/>
        <end position="730"/>
    </location>
</feature>